<gene>
    <name evidence="2" type="ORF">NIES592_08195</name>
</gene>
<reference evidence="2 3" key="1">
    <citation type="submission" date="2016-11" db="EMBL/GenBank/DDBJ databases">
        <title>Draft Genome Sequences of Nine Cyanobacterial Strains from Diverse Habitats.</title>
        <authorList>
            <person name="Zhu T."/>
            <person name="Hou S."/>
            <person name="Lu X."/>
            <person name="Hess W.R."/>
        </authorList>
    </citation>
    <scope>NUCLEOTIDE SEQUENCE [LARGE SCALE GENOMIC DNA]</scope>
    <source>
        <strain evidence="2 3">NIES-592</strain>
    </source>
</reference>
<evidence type="ECO:0000313" key="3">
    <source>
        <dbReference type="Proteomes" id="UP000186391"/>
    </source>
</evidence>
<feature type="region of interest" description="Disordered" evidence="1">
    <location>
        <begin position="38"/>
        <end position="66"/>
    </location>
</feature>
<keyword evidence="3" id="KW-1185">Reference proteome</keyword>
<evidence type="ECO:0000256" key="1">
    <source>
        <dbReference type="SAM" id="MobiDB-lite"/>
    </source>
</evidence>
<organism evidence="2 3">
    <name type="scientific">Fischerella major NIES-592</name>
    <dbReference type="NCBI Taxonomy" id="210994"/>
    <lineage>
        <taxon>Bacteria</taxon>
        <taxon>Bacillati</taxon>
        <taxon>Cyanobacteriota</taxon>
        <taxon>Cyanophyceae</taxon>
        <taxon>Nostocales</taxon>
        <taxon>Hapalosiphonaceae</taxon>
        <taxon>Fischerella</taxon>
    </lineage>
</organism>
<evidence type="ECO:0000313" key="2">
    <source>
        <dbReference type="EMBL" id="OKH14848.1"/>
    </source>
</evidence>
<proteinExistence type="predicted"/>
<protein>
    <submittedName>
        <fullName evidence="2">Uncharacterized protein</fullName>
    </submittedName>
</protein>
<dbReference type="EMBL" id="MRCA01000003">
    <property type="protein sequence ID" value="OKH14848.1"/>
    <property type="molecule type" value="Genomic_DNA"/>
</dbReference>
<comment type="caution">
    <text evidence="2">The sequence shown here is derived from an EMBL/GenBank/DDBJ whole genome shotgun (WGS) entry which is preliminary data.</text>
</comment>
<dbReference type="AlphaFoldDB" id="A0A1U7H1N3"/>
<dbReference type="Proteomes" id="UP000186391">
    <property type="component" value="Unassembled WGS sequence"/>
</dbReference>
<sequence>MLDIEKFLAQYNSKKVKKYRRNLSPEFIEAARQRILASKPWEKSTGPRTEEGKLKSSQNAFKHGRRSRTMIEVNRVIADVKRGN</sequence>
<accession>A0A1U7H1N3</accession>
<name>A0A1U7H1N3_9CYAN</name>